<evidence type="ECO:0000256" key="3">
    <source>
        <dbReference type="ARBA" id="ARBA00023002"/>
    </source>
</evidence>
<dbReference type="PIRSF" id="PIRSF000857">
    <property type="entry name" value="PAPS_reductase"/>
    <property type="match status" value="1"/>
</dbReference>
<comment type="subcellular location">
    <subcellularLocation>
        <location evidence="6">Cytoplasm</location>
    </subcellularLocation>
</comment>
<keyword evidence="3 6" id="KW-0560">Oxidoreductase</keyword>
<dbReference type="PANTHER" id="PTHR46482:SF9">
    <property type="entry name" value="5'-ADENYLYLSULFATE REDUCTASE 1, CHLOROPLASTIC"/>
    <property type="match status" value="1"/>
</dbReference>
<dbReference type="EC" id="1.8.4.10" evidence="6"/>
<evidence type="ECO:0000256" key="2">
    <source>
        <dbReference type="ARBA" id="ARBA00022723"/>
    </source>
</evidence>
<dbReference type="GO" id="GO:0043866">
    <property type="term" value="F:adenylyl-sulfate reductase (thioredoxin) activity"/>
    <property type="evidence" value="ECO:0007669"/>
    <property type="project" value="UniProtKB-EC"/>
</dbReference>
<dbReference type="SUPFAM" id="SSF52402">
    <property type="entry name" value="Adenine nucleotide alpha hydrolases-like"/>
    <property type="match status" value="1"/>
</dbReference>
<reference evidence="8 9" key="1">
    <citation type="submission" date="2018-12" db="EMBL/GenBank/DDBJ databases">
        <title>The whole draft genome of Aquabacterium sp. SJQ9.</title>
        <authorList>
            <person name="Sun L."/>
            <person name="Gao X."/>
            <person name="Chen W."/>
            <person name="Huang K."/>
        </authorList>
    </citation>
    <scope>NUCLEOTIDE SEQUENCE [LARGE SCALE GENOMIC DNA]</scope>
    <source>
        <strain evidence="8 9">SJQ9</strain>
    </source>
</reference>
<dbReference type="Pfam" id="PF01507">
    <property type="entry name" value="PAPS_reduct"/>
    <property type="match status" value="1"/>
</dbReference>
<evidence type="ECO:0000256" key="6">
    <source>
        <dbReference type="HAMAP-Rule" id="MF_00063"/>
    </source>
</evidence>
<feature type="binding site" evidence="6">
    <location>
        <position position="146"/>
    </location>
    <ligand>
        <name>[4Fe-4S] cluster</name>
        <dbReference type="ChEBI" id="CHEBI:49883"/>
    </ligand>
</feature>
<gene>
    <name evidence="6" type="primary">cysH</name>
    <name evidence="8" type="ORF">EIP75_22440</name>
</gene>
<dbReference type="HAMAP" id="MF_00063">
    <property type="entry name" value="CysH"/>
    <property type="match status" value="1"/>
</dbReference>
<keyword evidence="5 6" id="KW-0411">Iron-sulfur</keyword>
<comment type="pathway">
    <text evidence="6">Sulfur metabolism; hydrogen sulfide biosynthesis; sulfite from sulfate.</text>
</comment>
<dbReference type="InterPro" id="IPR002500">
    <property type="entry name" value="PAPS_reduct_dom"/>
</dbReference>
<dbReference type="InterPro" id="IPR004511">
    <property type="entry name" value="PAPS/APS_Rdtase"/>
</dbReference>
<dbReference type="CDD" id="cd23945">
    <property type="entry name" value="PAPS_reductase"/>
    <property type="match status" value="1"/>
</dbReference>
<keyword evidence="2 6" id="KW-0479">Metal-binding</keyword>
<keyword evidence="9" id="KW-1185">Reference proteome</keyword>
<dbReference type="InterPro" id="IPR014729">
    <property type="entry name" value="Rossmann-like_a/b/a_fold"/>
</dbReference>
<keyword evidence="4 6" id="KW-0408">Iron</keyword>
<evidence type="ECO:0000313" key="8">
    <source>
        <dbReference type="EMBL" id="RRS01014.1"/>
    </source>
</evidence>
<feature type="binding site" evidence="6">
    <location>
        <position position="230"/>
    </location>
    <ligand>
        <name>[4Fe-4S] cluster</name>
        <dbReference type="ChEBI" id="CHEBI:49883"/>
    </ligand>
</feature>
<organism evidence="8 9">
    <name type="scientific">Aquabacterium soli</name>
    <dbReference type="NCBI Taxonomy" id="2493092"/>
    <lineage>
        <taxon>Bacteria</taxon>
        <taxon>Pseudomonadati</taxon>
        <taxon>Pseudomonadota</taxon>
        <taxon>Betaproteobacteria</taxon>
        <taxon>Burkholderiales</taxon>
        <taxon>Aquabacterium</taxon>
    </lineage>
</organism>
<dbReference type="Gene3D" id="3.40.50.620">
    <property type="entry name" value="HUPs"/>
    <property type="match status" value="1"/>
</dbReference>
<dbReference type="EMBL" id="RSED01000030">
    <property type="protein sequence ID" value="RRS01014.1"/>
    <property type="molecule type" value="Genomic_DNA"/>
</dbReference>
<feature type="binding site" evidence="6">
    <location>
        <position position="145"/>
    </location>
    <ligand>
        <name>[4Fe-4S] cluster</name>
        <dbReference type="ChEBI" id="CHEBI:49883"/>
    </ligand>
</feature>
<comment type="cofactor">
    <cofactor evidence="6">
        <name>[4Fe-4S] cluster</name>
        <dbReference type="ChEBI" id="CHEBI:49883"/>
    </cofactor>
    <text evidence="6">Binds 1 [4Fe-4S] cluster per subunit.</text>
</comment>
<keyword evidence="6" id="KW-0963">Cytoplasm</keyword>
<dbReference type="GO" id="GO:0051539">
    <property type="term" value="F:4 iron, 4 sulfur cluster binding"/>
    <property type="evidence" value="ECO:0007669"/>
    <property type="project" value="UniProtKB-UniRule"/>
</dbReference>
<accession>A0A426V283</accession>
<protein>
    <recommendedName>
        <fullName evidence="6">Adenosine 5'-phosphosulfate reductase</fullName>
        <shortName evidence="6">APS reductase</shortName>
        <ecNumber evidence="6">1.8.4.10</ecNumber>
    </recommendedName>
    <alternativeName>
        <fullName evidence="6">5'-adenylylsulfate reductase</fullName>
    </alternativeName>
    <alternativeName>
        <fullName evidence="6">Thioredoxin-dependent 5'-adenylylsulfate reductase</fullName>
    </alternativeName>
</protein>
<dbReference type="GO" id="GO:0070814">
    <property type="term" value="P:hydrogen sulfide biosynthetic process"/>
    <property type="evidence" value="ECO:0007669"/>
    <property type="project" value="UniProtKB-UniRule"/>
</dbReference>
<dbReference type="Proteomes" id="UP000269265">
    <property type="component" value="Unassembled WGS sequence"/>
</dbReference>
<evidence type="ECO:0000259" key="7">
    <source>
        <dbReference type="Pfam" id="PF01507"/>
    </source>
</evidence>
<feature type="domain" description="Phosphoadenosine phosphosulphate reductase" evidence="7">
    <location>
        <begin position="56"/>
        <end position="233"/>
    </location>
</feature>
<comment type="caution">
    <text evidence="8">The sequence shown here is derived from an EMBL/GenBank/DDBJ whole genome shotgun (WGS) entry which is preliminary data.</text>
</comment>
<feature type="binding site" evidence="6">
    <location>
        <position position="227"/>
    </location>
    <ligand>
        <name>[4Fe-4S] cluster</name>
        <dbReference type="ChEBI" id="CHEBI:49883"/>
    </ligand>
</feature>
<name>A0A426V283_9BURK</name>
<evidence type="ECO:0000256" key="1">
    <source>
        <dbReference type="ARBA" id="ARBA00009732"/>
    </source>
</evidence>
<feature type="active site" description="Nucleophile; cysteine thiosulfonate intermediate" evidence="6">
    <location>
        <position position="255"/>
    </location>
</feature>
<dbReference type="GO" id="GO:0004604">
    <property type="term" value="F:phosphoadenylyl-sulfate reductase (thioredoxin) activity"/>
    <property type="evidence" value="ECO:0007669"/>
    <property type="project" value="UniProtKB-UniRule"/>
</dbReference>
<dbReference type="NCBIfam" id="NF002537">
    <property type="entry name" value="PRK02090.1"/>
    <property type="match status" value="1"/>
</dbReference>
<dbReference type="GO" id="GO:0046872">
    <property type="term" value="F:metal ion binding"/>
    <property type="evidence" value="ECO:0007669"/>
    <property type="project" value="UniProtKB-KW"/>
</dbReference>
<comment type="function">
    <text evidence="6">Catalyzes the formation of sulfite from adenosine 5'-phosphosulfate (APS) using thioredoxin as an electron donor.</text>
</comment>
<evidence type="ECO:0000256" key="4">
    <source>
        <dbReference type="ARBA" id="ARBA00023004"/>
    </source>
</evidence>
<dbReference type="OrthoDB" id="9794018at2"/>
<dbReference type="PANTHER" id="PTHR46482">
    <property type="entry name" value="5'-ADENYLYLSULFATE REDUCTASE 3, CHLOROPLASTIC"/>
    <property type="match status" value="1"/>
</dbReference>
<evidence type="ECO:0000313" key="9">
    <source>
        <dbReference type="Proteomes" id="UP000269265"/>
    </source>
</evidence>
<dbReference type="GO" id="GO:0019379">
    <property type="term" value="P:sulfate assimilation, phosphoadenylyl sulfate reduction by phosphoadenylyl-sulfate reductase (thioredoxin)"/>
    <property type="evidence" value="ECO:0007669"/>
    <property type="project" value="UniProtKB-UniRule"/>
</dbReference>
<dbReference type="RefSeq" id="WP_125245436.1">
    <property type="nucleotide sequence ID" value="NZ_RSED01000030.1"/>
</dbReference>
<comment type="similarity">
    <text evidence="1 6">Belongs to the PAPS reductase family. CysH subfamily.</text>
</comment>
<comment type="catalytic activity">
    <reaction evidence="6">
        <text>[thioredoxin]-disulfide + sulfite + AMP + 2 H(+) = adenosine 5'-phosphosulfate + [thioredoxin]-dithiol</text>
        <dbReference type="Rhea" id="RHEA:21976"/>
        <dbReference type="Rhea" id="RHEA-COMP:10698"/>
        <dbReference type="Rhea" id="RHEA-COMP:10700"/>
        <dbReference type="ChEBI" id="CHEBI:15378"/>
        <dbReference type="ChEBI" id="CHEBI:17359"/>
        <dbReference type="ChEBI" id="CHEBI:29950"/>
        <dbReference type="ChEBI" id="CHEBI:50058"/>
        <dbReference type="ChEBI" id="CHEBI:58243"/>
        <dbReference type="ChEBI" id="CHEBI:456215"/>
        <dbReference type="EC" id="1.8.4.10"/>
    </reaction>
</comment>
<dbReference type="AlphaFoldDB" id="A0A426V283"/>
<dbReference type="GO" id="GO:0005737">
    <property type="term" value="C:cytoplasm"/>
    <property type="evidence" value="ECO:0007669"/>
    <property type="project" value="UniProtKB-SubCell"/>
</dbReference>
<sequence length="281" mass="30954">MSDTSSLLPETSSLIGGPAPSGSAIKLYARASADFEAKLADTVALLKAAAAEHPGQVVQATSLGVEDMILTDLIARHRLPIAIGTLETGMLHAETSALIPTIESHYAAEGLKVEVYHPQAEAVIEFVRHNGEKPMYKSIDLRKACCGVRKIEPLGRMLAQRTGWITGLRREQSNNRGGMLAREQDDKGRAKFNPLIEWTWGDVWHYVNVNKVPYNPLHDQFMPSIGCEPCTRAIAVGEDFRAGRWWWEDESAKECGLHVHQPDEPVAEELPPLVSSIESKN</sequence>
<proteinExistence type="inferred from homology"/>
<evidence type="ECO:0000256" key="5">
    <source>
        <dbReference type="ARBA" id="ARBA00023014"/>
    </source>
</evidence>